<protein>
    <submittedName>
        <fullName evidence="4">GATA zinc finger domain-containing protein 4 isoform X2</fullName>
    </submittedName>
</protein>
<feature type="region of interest" description="Disordered" evidence="1">
    <location>
        <begin position="340"/>
        <end position="367"/>
    </location>
</feature>
<dbReference type="Proteomes" id="UP001652625">
    <property type="component" value="Chromosome 11"/>
</dbReference>
<evidence type="ECO:0000313" key="4">
    <source>
        <dbReference type="RefSeq" id="XP_065666551.1"/>
    </source>
</evidence>
<evidence type="ECO:0000256" key="1">
    <source>
        <dbReference type="SAM" id="MobiDB-lite"/>
    </source>
</evidence>
<evidence type="ECO:0000259" key="2">
    <source>
        <dbReference type="Pfam" id="PF18738"/>
    </source>
</evidence>
<feature type="region of interest" description="Disordered" evidence="1">
    <location>
        <begin position="625"/>
        <end position="646"/>
    </location>
</feature>
<accession>A0ABM4CX80</accession>
<feature type="compositionally biased region" description="Polar residues" evidence="1">
    <location>
        <begin position="340"/>
        <end position="357"/>
    </location>
</feature>
<feature type="domain" description="DZIP3-like HEPN" evidence="2">
    <location>
        <begin position="48"/>
        <end position="162"/>
    </location>
</feature>
<gene>
    <name evidence="4" type="primary">LOC101238483</name>
</gene>
<organism evidence="3 4">
    <name type="scientific">Hydra vulgaris</name>
    <name type="common">Hydra</name>
    <name type="synonym">Hydra attenuata</name>
    <dbReference type="NCBI Taxonomy" id="6087"/>
    <lineage>
        <taxon>Eukaryota</taxon>
        <taxon>Metazoa</taxon>
        <taxon>Cnidaria</taxon>
        <taxon>Hydrozoa</taxon>
        <taxon>Hydroidolina</taxon>
        <taxon>Anthoathecata</taxon>
        <taxon>Aplanulata</taxon>
        <taxon>Hydridae</taxon>
        <taxon>Hydra</taxon>
    </lineage>
</organism>
<reference evidence="4" key="1">
    <citation type="submission" date="2025-08" db="UniProtKB">
        <authorList>
            <consortium name="RefSeq"/>
        </authorList>
    </citation>
    <scope>IDENTIFICATION</scope>
</reference>
<name>A0ABM4CX80_HYDVU</name>
<feature type="compositionally biased region" description="Polar residues" evidence="1">
    <location>
        <begin position="704"/>
        <end position="728"/>
    </location>
</feature>
<dbReference type="RefSeq" id="XP_065666551.1">
    <property type="nucleotide sequence ID" value="XM_065810479.1"/>
</dbReference>
<keyword evidence="3" id="KW-1185">Reference proteome</keyword>
<evidence type="ECO:0000313" key="3">
    <source>
        <dbReference type="Proteomes" id="UP001652625"/>
    </source>
</evidence>
<proteinExistence type="predicted"/>
<dbReference type="Pfam" id="PF18738">
    <property type="entry name" value="HEPN_DZIP3"/>
    <property type="match status" value="1"/>
</dbReference>
<sequence>MAIELEKWVNKNKYWFALVTSLNYGGIDVCLRILHDDSLSTSLPRDPSLLFKSLRKHKGFFYNLLKHGVVSLTEYNLLYNSEEEVDSSVFDLGLIITLLQGIVLPEPIDGWLHPNSEDTSVSAFLVSLRKFKDKINEMKVTKLMSEVEFHDLWDELNEILHAFYFDTAILNDIFLTTTRETFYFTPPFDVKFASAFNRAKHFYLVKVINEVRELFDRHTENVTTVMSVVQNSKITKIYSEISRLKKGIANMYRLHEDFMYFQYKDASPLLSVCEQLNLSIGLNDDSLDKIIAEYNFNLESSKMLNKKQIVDQKNQMQPNSKPKHFTLPKTAAMSWFRRNTLTNPPTQENLTSAFQTENNDEKSSLDQSLFNKVNEKKLYNQEKNSSKGPSKESLANIFRVETDAKACTVESTHNTVQEKNSNNQENYKYNLNDLSKEDAAVKTNKSNCSPESASDSVNRKKLINNDKFKNISEKELSTFKTEINNLKSYPDKSINYDENTIHLNNLNTSTNILLKSEELRANFKNRNLKAKSFSTFGFNSDTNENSNIQDNYRKTVKTSNEAQAHAFKAEYFKSKSFSGLSTFNGVNEKNINIDHKTNSNNLFANKGSDTSFQTENTSLEESVKKDLMNQDNHKNNLDKRPKVPPKKDFYTFKSEKIITKSPPNKSEFNHSNERFLNMGGNGQNSLNSSSANNVNEISFRAESNDASSSLEKSANPNKKYLNNQNSYPDASKIPPKVPPKKEKPALDFNIEDNKVNNLKYLNNQHYIDITKSTKSDENCSLEKDINKNVLKTHTLFKTKTFMRDGIPQSMFYEGKIE</sequence>
<feature type="region of interest" description="Disordered" evidence="1">
    <location>
        <begin position="660"/>
        <end position="690"/>
    </location>
</feature>
<dbReference type="GeneID" id="101238483"/>
<feature type="region of interest" description="Disordered" evidence="1">
    <location>
        <begin position="702"/>
        <end position="743"/>
    </location>
</feature>
<dbReference type="InterPro" id="IPR041249">
    <property type="entry name" value="HEPN_DZIP3"/>
</dbReference>